<sequence length="193" mass="21971">MNSVSVPAWILGAAAGVVLLLALLIMLLALGPRRRARHRVAEAEASEAELRERLEALEKRMARPEPTSRRRRREERAAEKEYVITSLGEDADDGESAEVEKVVRRTLTAPAFADAVFRETVVHSAALVHGVRRALSPEVRFKIRYEMHREVKRARKDRKSEMREALREYRARQREAVDEDVVSTSSTTGRDMQ</sequence>
<feature type="coiled-coil region" evidence="1">
    <location>
        <begin position="33"/>
        <end position="60"/>
    </location>
</feature>
<proteinExistence type="predicted"/>
<feature type="transmembrane region" description="Helical" evidence="3">
    <location>
        <begin position="6"/>
        <end position="30"/>
    </location>
</feature>
<keyword evidence="3" id="KW-0472">Membrane</keyword>
<reference evidence="4 5" key="1">
    <citation type="submission" date="2020-07" db="EMBL/GenBank/DDBJ databases">
        <title>Sequencing the genomes of 1000 actinobacteria strains.</title>
        <authorList>
            <person name="Klenk H.-P."/>
        </authorList>
    </citation>
    <scope>NUCLEOTIDE SEQUENCE [LARGE SCALE GENOMIC DNA]</scope>
    <source>
        <strain evidence="4 5">DSM 26487</strain>
    </source>
</reference>
<keyword evidence="3" id="KW-1133">Transmembrane helix</keyword>
<evidence type="ECO:0000256" key="1">
    <source>
        <dbReference type="SAM" id="Coils"/>
    </source>
</evidence>
<evidence type="ECO:0000256" key="2">
    <source>
        <dbReference type="SAM" id="MobiDB-lite"/>
    </source>
</evidence>
<dbReference type="AlphaFoldDB" id="A0A7Z0DLS1"/>
<feature type="compositionally biased region" description="Basic and acidic residues" evidence="2">
    <location>
        <begin position="158"/>
        <end position="176"/>
    </location>
</feature>
<keyword evidence="3" id="KW-0812">Transmembrane</keyword>
<comment type="caution">
    <text evidence="4">The sequence shown here is derived from an EMBL/GenBank/DDBJ whole genome shotgun (WGS) entry which is preliminary data.</text>
</comment>
<name>A0A7Z0DLS1_9ACTN</name>
<dbReference type="RefSeq" id="WP_179658207.1">
    <property type="nucleotide sequence ID" value="NZ_JACBZR010000001.1"/>
</dbReference>
<feature type="region of interest" description="Disordered" evidence="2">
    <location>
        <begin position="155"/>
        <end position="193"/>
    </location>
</feature>
<gene>
    <name evidence="4" type="ORF">BJ988_002408</name>
</gene>
<protein>
    <submittedName>
        <fullName evidence="4">Uncharacterized protein</fullName>
    </submittedName>
</protein>
<dbReference type="EMBL" id="JACBZR010000001">
    <property type="protein sequence ID" value="NYI77760.1"/>
    <property type="molecule type" value="Genomic_DNA"/>
</dbReference>
<keyword evidence="5" id="KW-1185">Reference proteome</keyword>
<evidence type="ECO:0000313" key="5">
    <source>
        <dbReference type="Proteomes" id="UP000564496"/>
    </source>
</evidence>
<organism evidence="4 5">
    <name type="scientific">Nocardioides panzhihuensis</name>
    <dbReference type="NCBI Taxonomy" id="860243"/>
    <lineage>
        <taxon>Bacteria</taxon>
        <taxon>Bacillati</taxon>
        <taxon>Actinomycetota</taxon>
        <taxon>Actinomycetes</taxon>
        <taxon>Propionibacteriales</taxon>
        <taxon>Nocardioidaceae</taxon>
        <taxon>Nocardioides</taxon>
    </lineage>
</organism>
<feature type="compositionally biased region" description="Polar residues" evidence="2">
    <location>
        <begin position="182"/>
        <end position="193"/>
    </location>
</feature>
<keyword evidence="1" id="KW-0175">Coiled coil</keyword>
<evidence type="ECO:0000313" key="4">
    <source>
        <dbReference type="EMBL" id="NYI77760.1"/>
    </source>
</evidence>
<evidence type="ECO:0000256" key="3">
    <source>
        <dbReference type="SAM" id="Phobius"/>
    </source>
</evidence>
<dbReference type="Proteomes" id="UP000564496">
    <property type="component" value="Unassembled WGS sequence"/>
</dbReference>
<accession>A0A7Z0DLS1</accession>